<keyword evidence="3" id="KW-1185">Reference proteome</keyword>
<organism evidence="2 3">
    <name type="scientific">Deminuibacter soli</name>
    <dbReference type="NCBI Taxonomy" id="2291815"/>
    <lineage>
        <taxon>Bacteria</taxon>
        <taxon>Pseudomonadati</taxon>
        <taxon>Bacteroidota</taxon>
        <taxon>Chitinophagia</taxon>
        <taxon>Chitinophagales</taxon>
        <taxon>Chitinophagaceae</taxon>
        <taxon>Deminuibacter</taxon>
    </lineage>
</organism>
<evidence type="ECO:0000313" key="2">
    <source>
        <dbReference type="EMBL" id="RFM25676.1"/>
    </source>
</evidence>
<comment type="similarity">
    <text evidence="1">Belongs to the outer membrane factor (OMF) (TC 1.B.17) family.</text>
</comment>
<dbReference type="EMBL" id="QTJU01000017">
    <property type="protein sequence ID" value="RFM25676.1"/>
    <property type="molecule type" value="Genomic_DNA"/>
</dbReference>
<proteinExistence type="inferred from homology"/>
<evidence type="ECO:0000256" key="1">
    <source>
        <dbReference type="ARBA" id="ARBA00007613"/>
    </source>
</evidence>
<dbReference type="Proteomes" id="UP000261284">
    <property type="component" value="Unassembled WGS sequence"/>
</dbReference>
<dbReference type="SUPFAM" id="SSF56954">
    <property type="entry name" value="Outer membrane efflux proteins (OEP)"/>
    <property type="match status" value="1"/>
</dbReference>
<dbReference type="Pfam" id="PF02321">
    <property type="entry name" value="OEP"/>
    <property type="match status" value="2"/>
</dbReference>
<dbReference type="RefSeq" id="WP_116849856.1">
    <property type="nucleotide sequence ID" value="NZ_QTJU01000017.1"/>
</dbReference>
<sequence>MAFSTERAVAVVVGAWLVAMSYTVHAQSAGKPYQLQALTDAAVHHLPVILQKQAQVNSAAAVVTQAKHAALPSVKVEDQLSLATANSVNGSYFPFGMVSTSGSIRSANISDAATGNIGMLYGEYELENFGLNKARVNNAVSKQQLSESDLAKETYLLKLQVSKTYFSLLRNIYQQAVDQQNISRYQAVYEVIQAVTASGIKPGVDSSLALAELSRAQVTSNRRMGDVQQLRQQLSFLTGITDSIAIDTARSVYAVDAHTIFAAGGNDTARNPLTAYYAAQKQLLQSATQLIKKSYLPKILLAASFWGRGSSIDDASNYKSLATGLGYQRYNYGVGVAFVYDLFNGVHRRDRLAENKFSIQASDYALQQQQQALQTALRQSQTAISTAEANLLQLPVQLQAAADAYEQKMAQYRAGIINVIDLTNASFLLYRAQTDYVETLNEWMQANLDKAAATGNLDLFIQSLKN</sequence>
<dbReference type="AlphaFoldDB" id="A0A3E1NCG7"/>
<comment type="caution">
    <text evidence="2">The sequence shown here is derived from an EMBL/GenBank/DDBJ whole genome shotgun (WGS) entry which is preliminary data.</text>
</comment>
<dbReference type="GO" id="GO:0015562">
    <property type="term" value="F:efflux transmembrane transporter activity"/>
    <property type="evidence" value="ECO:0007669"/>
    <property type="project" value="InterPro"/>
</dbReference>
<dbReference type="PANTHER" id="PTHR30203">
    <property type="entry name" value="OUTER MEMBRANE CATION EFFLUX PROTEIN"/>
    <property type="match status" value="1"/>
</dbReference>
<accession>A0A3E1NCG7</accession>
<dbReference type="InterPro" id="IPR003423">
    <property type="entry name" value="OMP_efflux"/>
</dbReference>
<evidence type="ECO:0000313" key="3">
    <source>
        <dbReference type="Proteomes" id="UP000261284"/>
    </source>
</evidence>
<dbReference type="Gene3D" id="1.20.1600.10">
    <property type="entry name" value="Outer membrane efflux proteins (OEP)"/>
    <property type="match status" value="1"/>
</dbReference>
<protein>
    <submittedName>
        <fullName evidence="2">TolC family protein</fullName>
    </submittedName>
</protein>
<name>A0A3E1NCG7_9BACT</name>
<gene>
    <name evidence="2" type="ORF">DXN05_24015</name>
</gene>
<reference evidence="2 3" key="1">
    <citation type="submission" date="2018-08" db="EMBL/GenBank/DDBJ databases">
        <title>Chitinophagaceae sp. K23C18032701, a novel bacterium isolated from forest soil.</title>
        <authorList>
            <person name="Wang C."/>
        </authorList>
    </citation>
    <scope>NUCLEOTIDE SEQUENCE [LARGE SCALE GENOMIC DNA]</scope>
    <source>
        <strain evidence="2 3">K23C18032701</strain>
    </source>
</reference>
<dbReference type="OrthoDB" id="654853at2"/>
<dbReference type="InterPro" id="IPR010131">
    <property type="entry name" value="MdtP/NodT-like"/>
</dbReference>